<accession>A0A8S3SXP4</accession>
<keyword evidence="3" id="KW-1185">Reference proteome</keyword>
<dbReference type="Pfam" id="PF20700">
    <property type="entry name" value="Mutator"/>
    <property type="match status" value="1"/>
</dbReference>
<protein>
    <recommendedName>
        <fullName evidence="1">Mutator-like transposase domain-containing protein</fullName>
    </recommendedName>
</protein>
<dbReference type="EMBL" id="CAJPWZ010001882">
    <property type="protein sequence ID" value="CAG2226224.1"/>
    <property type="molecule type" value="Genomic_DNA"/>
</dbReference>
<feature type="domain" description="Mutator-like transposase" evidence="1">
    <location>
        <begin position="94"/>
        <end position="161"/>
    </location>
</feature>
<gene>
    <name evidence="2" type="ORF">MEDL_39318</name>
</gene>
<dbReference type="Proteomes" id="UP000683360">
    <property type="component" value="Unassembled WGS sequence"/>
</dbReference>
<dbReference type="AlphaFoldDB" id="A0A8S3SXP4"/>
<evidence type="ECO:0000313" key="2">
    <source>
        <dbReference type="EMBL" id="CAG2226224.1"/>
    </source>
</evidence>
<name>A0A8S3SXP4_MYTED</name>
<dbReference type="InterPro" id="IPR049012">
    <property type="entry name" value="Mutator_transp_dom"/>
</dbReference>
<proteinExistence type="predicted"/>
<sequence>MSFLARLKVYKTTSNEIIGKIDRRIVCQSNVVFLMFRAPLLLLAGTCYTLQLFMEGRECVQGSVGAEIRQCSNVDGDQNIITFREPFSGKTTVNGGLTDSGLGARQFSKLVTTMGIPGITAKTIKRREREIKIPIYDVAKDSCLRVIEEEIECMRLSNSCSHIGALLFKIDLAVKMGYTKITCTEEP</sequence>
<reference evidence="2" key="1">
    <citation type="submission" date="2021-03" db="EMBL/GenBank/DDBJ databases">
        <authorList>
            <person name="Bekaert M."/>
        </authorList>
    </citation>
    <scope>NUCLEOTIDE SEQUENCE</scope>
</reference>
<dbReference type="Gene3D" id="2.60.120.820">
    <property type="entry name" value="PHR domain"/>
    <property type="match status" value="1"/>
</dbReference>
<evidence type="ECO:0000313" key="3">
    <source>
        <dbReference type="Proteomes" id="UP000683360"/>
    </source>
</evidence>
<dbReference type="InterPro" id="IPR038648">
    <property type="entry name" value="PHR_sf"/>
</dbReference>
<organism evidence="2 3">
    <name type="scientific">Mytilus edulis</name>
    <name type="common">Blue mussel</name>
    <dbReference type="NCBI Taxonomy" id="6550"/>
    <lineage>
        <taxon>Eukaryota</taxon>
        <taxon>Metazoa</taxon>
        <taxon>Spiralia</taxon>
        <taxon>Lophotrochozoa</taxon>
        <taxon>Mollusca</taxon>
        <taxon>Bivalvia</taxon>
        <taxon>Autobranchia</taxon>
        <taxon>Pteriomorphia</taxon>
        <taxon>Mytilida</taxon>
        <taxon>Mytiloidea</taxon>
        <taxon>Mytilidae</taxon>
        <taxon>Mytilinae</taxon>
        <taxon>Mytilus</taxon>
    </lineage>
</organism>
<comment type="caution">
    <text evidence="2">The sequence shown here is derived from an EMBL/GenBank/DDBJ whole genome shotgun (WGS) entry which is preliminary data.</text>
</comment>
<evidence type="ECO:0000259" key="1">
    <source>
        <dbReference type="Pfam" id="PF20700"/>
    </source>
</evidence>